<feature type="domain" description="Bacterial Ig-like" evidence="3">
    <location>
        <begin position="963"/>
        <end position="1049"/>
    </location>
</feature>
<feature type="chain" id="PRO_5019350528" evidence="2">
    <location>
        <begin position="32"/>
        <end position="1076"/>
    </location>
</feature>
<dbReference type="Proteomes" id="UP000286208">
    <property type="component" value="Unassembled WGS sequence"/>
</dbReference>
<feature type="domain" description="Bacterial Ig-like" evidence="3">
    <location>
        <begin position="570"/>
        <end position="652"/>
    </location>
</feature>
<comment type="caution">
    <text evidence="4">The sequence shown here is derived from an EMBL/GenBank/DDBJ whole genome shotgun (WGS) entry which is preliminary data.</text>
</comment>
<dbReference type="OrthoDB" id="4434454at2"/>
<evidence type="ECO:0000256" key="1">
    <source>
        <dbReference type="SAM" id="MobiDB-lite"/>
    </source>
</evidence>
<evidence type="ECO:0000313" key="5">
    <source>
        <dbReference type="Proteomes" id="UP000286208"/>
    </source>
</evidence>
<feature type="domain" description="Bacterial Ig-like" evidence="3">
    <location>
        <begin position="280"/>
        <end position="363"/>
    </location>
</feature>
<dbReference type="GO" id="GO:0005975">
    <property type="term" value="P:carbohydrate metabolic process"/>
    <property type="evidence" value="ECO:0007669"/>
    <property type="project" value="UniProtKB-ARBA"/>
</dbReference>
<name>A0A438B7G6_9NOCA</name>
<feature type="domain" description="Bacterial Ig-like" evidence="3">
    <location>
        <begin position="474"/>
        <end position="557"/>
    </location>
</feature>
<organism evidence="4 5">
    <name type="scientific">Prescottella agglutinans</name>
    <dbReference type="NCBI Taxonomy" id="1644129"/>
    <lineage>
        <taxon>Bacteria</taxon>
        <taxon>Bacillati</taxon>
        <taxon>Actinomycetota</taxon>
        <taxon>Actinomycetes</taxon>
        <taxon>Mycobacteriales</taxon>
        <taxon>Nocardiaceae</taxon>
        <taxon>Prescottella</taxon>
    </lineage>
</organism>
<keyword evidence="5" id="KW-1185">Reference proteome</keyword>
<gene>
    <name evidence="4" type="ORF">EGT67_24455</name>
</gene>
<proteinExistence type="predicted"/>
<evidence type="ECO:0000313" key="4">
    <source>
        <dbReference type="EMBL" id="RVW06928.1"/>
    </source>
</evidence>
<feature type="compositionally biased region" description="Low complexity" evidence="1">
    <location>
        <begin position="156"/>
        <end position="169"/>
    </location>
</feature>
<dbReference type="InterPro" id="IPR032109">
    <property type="entry name" value="Big_3_5"/>
</dbReference>
<feature type="domain" description="Bacterial Ig-like" evidence="3">
    <location>
        <begin position="666"/>
        <end position="750"/>
    </location>
</feature>
<accession>A0A438B7G6</accession>
<dbReference type="Gene3D" id="2.60.40.10">
    <property type="entry name" value="Immunoglobulins"/>
    <property type="match status" value="8"/>
</dbReference>
<dbReference type="EMBL" id="RKLP01000016">
    <property type="protein sequence ID" value="RVW06928.1"/>
    <property type="molecule type" value="Genomic_DNA"/>
</dbReference>
<keyword evidence="2" id="KW-0732">Signal</keyword>
<feature type="domain" description="Bacterial Ig-like" evidence="3">
    <location>
        <begin position="861"/>
        <end position="949"/>
    </location>
</feature>
<reference evidence="4 5" key="1">
    <citation type="submission" date="2018-11" db="EMBL/GenBank/DDBJ databases">
        <title>Rhodococcus spongicola sp. nov. and Rhodococcus xishaensis sp. nov. from marine sponges.</title>
        <authorList>
            <person name="Li L."/>
            <person name="Lin H.W."/>
        </authorList>
    </citation>
    <scope>NUCLEOTIDE SEQUENCE [LARGE SCALE GENOMIC DNA]</scope>
    <source>
        <strain evidence="4 5">CCTCC AB2014297</strain>
    </source>
</reference>
<feature type="region of interest" description="Disordered" evidence="1">
    <location>
        <begin position="156"/>
        <end position="186"/>
    </location>
</feature>
<feature type="signal peptide" evidence="2">
    <location>
        <begin position="1"/>
        <end position="31"/>
    </location>
</feature>
<feature type="domain" description="Bacterial Ig-like" evidence="3">
    <location>
        <begin position="766"/>
        <end position="847"/>
    </location>
</feature>
<evidence type="ECO:0000256" key="2">
    <source>
        <dbReference type="SAM" id="SignalP"/>
    </source>
</evidence>
<evidence type="ECO:0000259" key="3">
    <source>
        <dbReference type="Pfam" id="PF16640"/>
    </source>
</evidence>
<dbReference type="InterPro" id="IPR013783">
    <property type="entry name" value="Ig-like_fold"/>
</dbReference>
<protein>
    <submittedName>
        <fullName evidence="4">Ig-like domain repeat protein</fullName>
    </submittedName>
</protein>
<sequence>MQNPLLRRCAAPITGAALVTGVMLVGAPANADTTVTNFNSSCQAKSILTVDKTVGASMTVDAPASVAPGETFTYRIKPNASSYPNSDSGATTTNLSRLKYDFAIPDNATFVSAAVVPGTAINLDNVAPNVLRVSEAGVVDNVAGPIIRLSGNNEVVGNGSNNSTNSEGGIRVPKAKKNLDGSTNSNGDSWYQLPAVDITVTAGASGVIQPKLRTNGSASSYGNDQNFSTSLARASFLGGTQWAPTRCIASDNKSAPNAGAGPLATINIVASQVSTTTNLTAPTTAETGAPVTLTANVAPTNATGSVQFQDNGANIGSPVAVAGGAASLNHTFTSAGSHSITAVFTGTGNFTGSTSSAQTVTVSDPTPVDVETTLGLAVPQNAETGTAVDLTANVTPSNAAGTVQFKDNGANIGTPVTVAGGAATLSHTFAAAGAHSITAVFTGAPGFTGSTAGAQTVTVTDPVVPDVETTTTVSVPANAATGADVTLTANVAPQNAAGTVQFTADGANIGAPVTVTNGVATLQHAFQTAGVHAIGAAFTGDTGFASSTAAQTQNVTVTDPDVATTTALTVPQNAETGASVDLTANVSPTNAAGAVQFQDNGANIGAPVQVSNGVATLSHQFTSAGSHSITATFTGGSGFAGSTAGAQTVTVTDPVVPDTQTTTTVSAPAGAETGEQVTLSAAVAPVPAGGTVQFKVGGNAVGAPLAVDASGHASMPYAFNAAGSYAVSAEFSGAPGFTASTAAAQNVSVTDPAPQDVETSLALGVQATADTGDDVDLTATVTPANAQGTVQFSINGSPVGAAVPVSGGTATLSHLFDAAGSFSVTAAFTGGAGFTNSAAGAQTITVTDPTPVDAATTTILSVPGNAKTGEAQDLVATVYDNGTEEVVPSVGSVEFFDGGTPIGTAQVVNGVATLSHTFTTAATHTITATFSGATGFTGSTADAKQIVVTVPTPVDVETATVVTVPGNATVGTSVQLSAQVTGAGNAAVTGTVQFFDGVTPIGDAVQVINGVATLNHTFTTSGAHSIRAEFSGGQGVADSASSAQTVQVSGNNSGGGSLGNLSAILRDLLGGLNFGS</sequence>
<dbReference type="AlphaFoldDB" id="A0A438B7G6"/>
<feature type="domain" description="Bacterial Ig-like" evidence="3">
    <location>
        <begin position="377"/>
        <end position="460"/>
    </location>
</feature>
<dbReference type="Pfam" id="PF16640">
    <property type="entry name" value="Big_3_5"/>
    <property type="match status" value="8"/>
</dbReference>